<keyword evidence="2" id="KW-0472">Membrane</keyword>
<evidence type="ECO:0000256" key="6">
    <source>
        <dbReference type="ARBA" id="ARBA00022840"/>
    </source>
</evidence>
<dbReference type="GO" id="GO:0016887">
    <property type="term" value="F:ATP hydrolysis activity"/>
    <property type="evidence" value="ECO:0007669"/>
    <property type="project" value="InterPro"/>
</dbReference>
<evidence type="ECO:0000313" key="9">
    <source>
        <dbReference type="Proteomes" id="UP000494115"/>
    </source>
</evidence>
<dbReference type="InterPro" id="IPR027417">
    <property type="entry name" value="P-loop_NTPase"/>
</dbReference>
<keyword evidence="3" id="KW-0813">Transport</keyword>
<keyword evidence="2" id="KW-0997">Cell inner membrane</keyword>
<accession>A0A6S7BIK8</accession>
<dbReference type="PANTHER" id="PTHR43790">
    <property type="entry name" value="CARBOHYDRATE TRANSPORT ATP-BINDING PROTEIN MG119-RELATED"/>
    <property type="match status" value="1"/>
</dbReference>
<keyword evidence="1" id="KW-1003">Cell membrane</keyword>
<dbReference type="PROSITE" id="PS50893">
    <property type="entry name" value="ABC_TRANSPORTER_2"/>
    <property type="match status" value="1"/>
</dbReference>
<evidence type="ECO:0000256" key="1">
    <source>
        <dbReference type="ARBA" id="ARBA00022475"/>
    </source>
</evidence>
<evidence type="ECO:0000259" key="7">
    <source>
        <dbReference type="PROSITE" id="PS50893"/>
    </source>
</evidence>
<name>A0A6S7BIK8_9BURK</name>
<dbReference type="RefSeq" id="WP_246257873.1">
    <property type="nucleotide sequence ID" value="NZ_CADIKM010000036.1"/>
</dbReference>
<feature type="domain" description="ABC transporter" evidence="7">
    <location>
        <begin position="75"/>
        <end position="314"/>
    </location>
</feature>
<dbReference type="AlphaFoldDB" id="A0A6S7BIK8"/>
<dbReference type="SMART" id="SM00382">
    <property type="entry name" value="AAA"/>
    <property type="match status" value="1"/>
</dbReference>
<dbReference type="CDD" id="cd03216">
    <property type="entry name" value="ABC_Carb_Monos_I"/>
    <property type="match status" value="1"/>
</dbReference>
<keyword evidence="9" id="KW-1185">Reference proteome</keyword>
<keyword evidence="6 8" id="KW-0067">ATP-binding</keyword>
<gene>
    <name evidence="8" type="primary">btuD_15</name>
    <name evidence="8" type="ORF">LMG28138_04788</name>
</gene>
<evidence type="ECO:0000256" key="2">
    <source>
        <dbReference type="ARBA" id="ARBA00022519"/>
    </source>
</evidence>
<evidence type="ECO:0000256" key="5">
    <source>
        <dbReference type="ARBA" id="ARBA00022741"/>
    </source>
</evidence>
<dbReference type="GO" id="GO:0005524">
    <property type="term" value="F:ATP binding"/>
    <property type="evidence" value="ECO:0007669"/>
    <property type="project" value="UniProtKB-KW"/>
</dbReference>
<evidence type="ECO:0000256" key="3">
    <source>
        <dbReference type="ARBA" id="ARBA00022597"/>
    </source>
</evidence>
<keyword evidence="3" id="KW-0762">Sugar transport</keyword>
<dbReference type="EMBL" id="CADIKM010000036">
    <property type="protein sequence ID" value="CAB3800089.1"/>
    <property type="molecule type" value="Genomic_DNA"/>
</dbReference>
<dbReference type="Gene3D" id="3.40.50.300">
    <property type="entry name" value="P-loop containing nucleotide triphosphate hydrolases"/>
    <property type="match status" value="1"/>
</dbReference>
<dbReference type="SUPFAM" id="SSF52540">
    <property type="entry name" value="P-loop containing nucleoside triphosphate hydrolases"/>
    <property type="match status" value="1"/>
</dbReference>
<dbReference type="PANTHER" id="PTHR43790:SF8">
    <property type="entry name" value="SUGAR ABC TRANSPORTER ATP-BINDING PROTEIN"/>
    <property type="match status" value="1"/>
</dbReference>
<evidence type="ECO:0000313" key="8">
    <source>
        <dbReference type="EMBL" id="CAB3800089.1"/>
    </source>
</evidence>
<dbReference type="Pfam" id="PF00005">
    <property type="entry name" value="ABC_tran"/>
    <property type="match status" value="1"/>
</dbReference>
<keyword evidence="5" id="KW-0547">Nucleotide-binding</keyword>
<proteinExistence type="predicted"/>
<dbReference type="InterPro" id="IPR003593">
    <property type="entry name" value="AAA+_ATPase"/>
</dbReference>
<organism evidence="8 9">
    <name type="scientific">Pararobbsia alpina</name>
    <dbReference type="NCBI Taxonomy" id="621374"/>
    <lineage>
        <taxon>Bacteria</taxon>
        <taxon>Pseudomonadati</taxon>
        <taxon>Pseudomonadota</taxon>
        <taxon>Betaproteobacteria</taxon>
        <taxon>Burkholderiales</taxon>
        <taxon>Burkholderiaceae</taxon>
        <taxon>Pararobbsia</taxon>
    </lineage>
</organism>
<dbReference type="InterPro" id="IPR003439">
    <property type="entry name" value="ABC_transporter-like_ATP-bd"/>
</dbReference>
<keyword evidence="4" id="KW-0677">Repeat</keyword>
<sequence>MPQLGLANLEYGLTPQIGLSTTRAGPIGPQMNRVTEGGLLKAPSCYKNKLACLLVARPKKWAAPLERARQSMSLLELRGISKHFGAIHALTDLTFSLEPGQVVGLMGDNGAGKSTLVKVIAGNFPPSHGKILIDGKPVHFSKPVDARAQGIEVVYQELALCNNLTAAANVFLGREPRIGFGPIRILDHATMYRRAGELFKQLKSETRPRDLVRQMSGGQRQAVAIARTRLSEARLVIMDEPTASISVRQVAEVLNLIKRLSEHGIAVILVSHRMPDVFDVAHRVVVMRRGRKVADKKTEASSAEEVTGLITGAIATA</sequence>
<dbReference type="InterPro" id="IPR050107">
    <property type="entry name" value="ABC_carbohydrate_import_ATPase"/>
</dbReference>
<reference evidence="8 9" key="1">
    <citation type="submission" date="2020-04" db="EMBL/GenBank/DDBJ databases">
        <authorList>
            <person name="De Canck E."/>
        </authorList>
    </citation>
    <scope>NUCLEOTIDE SEQUENCE [LARGE SCALE GENOMIC DNA]</scope>
    <source>
        <strain evidence="8 9">LMG 28138</strain>
    </source>
</reference>
<evidence type="ECO:0000256" key="4">
    <source>
        <dbReference type="ARBA" id="ARBA00022737"/>
    </source>
</evidence>
<protein>
    <submittedName>
        <fullName evidence="8">Vitamin B12 import ATP-binding protein BtuD</fullName>
    </submittedName>
</protein>
<dbReference type="Proteomes" id="UP000494115">
    <property type="component" value="Unassembled WGS sequence"/>
</dbReference>